<organism evidence="17 18">
    <name type="scientific">Prochlorococcus marinus (strain MIT 9301)</name>
    <dbReference type="NCBI Taxonomy" id="167546"/>
    <lineage>
        <taxon>Bacteria</taxon>
        <taxon>Bacillati</taxon>
        <taxon>Cyanobacteriota</taxon>
        <taxon>Cyanophyceae</taxon>
        <taxon>Synechococcales</taxon>
        <taxon>Prochlorococcaceae</taxon>
        <taxon>Prochlorococcus</taxon>
    </lineage>
</organism>
<keyword evidence="15 17" id="KW-0456">Lyase</keyword>
<dbReference type="EC" id="4.1.1.35" evidence="6"/>
<keyword evidence="17" id="KW-0413">Isomerase</keyword>
<evidence type="ECO:0000256" key="4">
    <source>
        <dbReference type="ARBA" id="ARBA00005100"/>
    </source>
</evidence>
<keyword evidence="14" id="KW-0472">Membrane</keyword>
<evidence type="ECO:0000256" key="9">
    <source>
        <dbReference type="ARBA" id="ARBA00022793"/>
    </source>
</evidence>
<dbReference type="PANTHER" id="PTHR43078">
    <property type="entry name" value="UDP-GLUCURONIC ACID DECARBOXYLASE-RELATED"/>
    <property type="match status" value="1"/>
</dbReference>
<dbReference type="Proteomes" id="UP000001430">
    <property type="component" value="Chromosome"/>
</dbReference>
<accession>A3PE48</accession>
<dbReference type="UniPathway" id="UPA00796">
    <property type="reaction ID" value="UER00771"/>
</dbReference>
<protein>
    <recommendedName>
        <fullName evidence="6">UDP-glucuronate decarboxylase</fullName>
        <ecNumber evidence="6">4.1.1.35</ecNumber>
    </recommendedName>
</protein>
<evidence type="ECO:0000256" key="6">
    <source>
        <dbReference type="ARBA" id="ARBA00012290"/>
    </source>
</evidence>
<dbReference type="GO" id="GO:0033320">
    <property type="term" value="P:UDP-D-xylose biosynthetic process"/>
    <property type="evidence" value="ECO:0007669"/>
    <property type="project" value="UniProtKB-UniPathway"/>
</dbReference>
<dbReference type="InterPro" id="IPR044516">
    <property type="entry name" value="UXS-like"/>
</dbReference>
<evidence type="ECO:0000256" key="12">
    <source>
        <dbReference type="ARBA" id="ARBA00023027"/>
    </source>
</evidence>
<evidence type="ECO:0000256" key="8">
    <source>
        <dbReference type="ARBA" id="ARBA00022692"/>
    </source>
</evidence>
<evidence type="ECO:0000259" key="16">
    <source>
        <dbReference type="Pfam" id="PF16363"/>
    </source>
</evidence>
<evidence type="ECO:0000256" key="10">
    <source>
        <dbReference type="ARBA" id="ARBA00022968"/>
    </source>
</evidence>
<comment type="subcellular location">
    <subcellularLocation>
        <location evidence="3">Cytoplasm</location>
    </subcellularLocation>
    <subcellularLocation>
        <location evidence="2">Golgi apparatus</location>
        <location evidence="2">Golgi stack membrane</location>
        <topology evidence="2">Single-pass type II membrane protein</topology>
    </subcellularLocation>
</comment>
<comment type="cofactor">
    <cofactor evidence="1">
        <name>NAD(+)</name>
        <dbReference type="ChEBI" id="CHEBI:57540"/>
    </cofactor>
</comment>
<keyword evidence="12" id="KW-0520">NAD</keyword>
<dbReference type="HOGENOM" id="CLU_007383_4_0_3"/>
<gene>
    <name evidence="17" type="ordered locus">P9301_14001</name>
</gene>
<dbReference type="GO" id="GO:0016853">
    <property type="term" value="F:isomerase activity"/>
    <property type="evidence" value="ECO:0007669"/>
    <property type="project" value="UniProtKB-KW"/>
</dbReference>
<dbReference type="CDD" id="cd05230">
    <property type="entry name" value="UGD_SDR_e"/>
    <property type="match status" value="1"/>
</dbReference>
<dbReference type="GO" id="GO:0070403">
    <property type="term" value="F:NAD+ binding"/>
    <property type="evidence" value="ECO:0007669"/>
    <property type="project" value="InterPro"/>
</dbReference>
<evidence type="ECO:0000256" key="5">
    <source>
        <dbReference type="ARBA" id="ARBA00007505"/>
    </source>
</evidence>
<dbReference type="SUPFAM" id="SSF51735">
    <property type="entry name" value="NAD(P)-binding Rossmann-fold domains"/>
    <property type="match status" value="1"/>
</dbReference>
<dbReference type="GO" id="GO:0048040">
    <property type="term" value="F:UDP-glucuronate decarboxylase activity"/>
    <property type="evidence" value="ECO:0007669"/>
    <property type="project" value="UniProtKB-EC"/>
</dbReference>
<dbReference type="GO" id="GO:0005737">
    <property type="term" value="C:cytoplasm"/>
    <property type="evidence" value="ECO:0007669"/>
    <property type="project" value="UniProtKB-SubCell"/>
</dbReference>
<keyword evidence="8" id="KW-0812">Transmembrane</keyword>
<evidence type="ECO:0000256" key="13">
    <source>
        <dbReference type="ARBA" id="ARBA00023034"/>
    </source>
</evidence>
<evidence type="ECO:0000313" key="17">
    <source>
        <dbReference type="EMBL" id="ABO18023.1"/>
    </source>
</evidence>
<dbReference type="FunFam" id="3.40.50.720:FF:000150">
    <property type="entry name" value="UDP-glucuronic acid decarboxylase 6"/>
    <property type="match status" value="1"/>
</dbReference>
<dbReference type="GO" id="GO:0042732">
    <property type="term" value="P:D-xylose metabolic process"/>
    <property type="evidence" value="ECO:0007669"/>
    <property type="project" value="InterPro"/>
</dbReference>
<dbReference type="Gene3D" id="3.40.50.720">
    <property type="entry name" value="NAD(P)-binding Rossmann-like Domain"/>
    <property type="match status" value="1"/>
</dbReference>
<evidence type="ECO:0000256" key="11">
    <source>
        <dbReference type="ARBA" id="ARBA00022989"/>
    </source>
</evidence>
<evidence type="ECO:0000256" key="2">
    <source>
        <dbReference type="ARBA" id="ARBA00004447"/>
    </source>
</evidence>
<evidence type="ECO:0000313" key="18">
    <source>
        <dbReference type="Proteomes" id="UP000001430"/>
    </source>
</evidence>
<evidence type="ECO:0000256" key="7">
    <source>
        <dbReference type="ARBA" id="ARBA00022490"/>
    </source>
</evidence>
<evidence type="ECO:0000256" key="14">
    <source>
        <dbReference type="ARBA" id="ARBA00023136"/>
    </source>
</evidence>
<dbReference type="eggNOG" id="COG0451">
    <property type="taxonomic scope" value="Bacteria"/>
</dbReference>
<reference evidence="17 18" key="1">
    <citation type="journal article" date="2007" name="PLoS Genet.">
        <title>Patterns and implications of gene gain and loss in the evolution of Prochlorococcus.</title>
        <authorList>
            <person name="Kettler G.C."/>
            <person name="Martiny A.C."/>
            <person name="Huang K."/>
            <person name="Zucker J."/>
            <person name="Coleman M.L."/>
            <person name="Rodrigue S."/>
            <person name="Chen F."/>
            <person name="Lapidus A."/>
            <person name="Ferriera S."/>
            <person name="Johnson J."/>
            <person name="Steglich C."/>
            <person name="Church G.M."/>
            <person name="Richardson P."/>
            <person name="Chisholm S.W."/>
        </authorList>
    </citation>
    <scope>NUCLEOTIDE SEQUENCE [LARGE SCALE GENOMIC DNA]</scope>
    <source>
        <strain evidence="17 18">MIT 9301</strain>
    </source>
</reference>
<dbReference type="InterPro" id="IPR036291">
    <property type="entry name" value="NAD(P)-bd_dom_sf"/>
</dbReference>
<evidence type="ECO:0000256" key="1">
    <source>
        <dbReference type="ARBA" id="ARBA00001911"/>
    </source>
</evidence>
<dbReference type="STRING" id="167546.P9301_14001"/>
<dbReference type="RefSeq" id="WP_011863332.1">
    <property type="nucleotide sequence ID" value="NC_009091.1"/>
</dbReference>
<keyword evidence="13" id="KW-0333">Golgi apparatus</keyword>
<dbReference type="EMBL" id="CP000576">
    <property type="protein sequence ID" value="ABO18023.1"/>
    <property type="molecule type" value="Genomic_DNA"/>
</dbReference>
<dbReference type="InterPro" id="IPR016040">
    <property type="entry name" value="NAD(P)-bd_dom"/>
</dbReference>
<comment type="similarity">
    <text evidence="5">Belongs to the NAD(P)-dependent epimerase/dehydratase family. UDP-glucuronic acid decarboxylase subfamily.</text>
</comment>
<dbReference type="Pfam" id="PF16363">
    <property type="entry name" value="GDP_Man_Dehyd"/>
    <property type="match status" value="1"/>
</dbReference>
<evidence type="ECO:0000256" key="3">
    <source>
        <dbReference type="ARBA" id="ARBA00004496"/>
    </source>
</evidence>
<feature type="domain" description="NAD(P)-binding" evidence="16">
    <location>
        <begin position="9"/>
        <end position="304"/>
    </location>
</feature>
<keyword evidence="10" id="KW-0735">Signal-anchor</keyword>
<keyword evidence="11" id="KW-1133">Transmembrane helix</keyword>
<dbReference type="OrthoDB" id="9811743at2"/>
<comment type="pathway">
    <text evidence="4">Nucleotide-sugar biosynthesis; UDP-alpha-D-xylose biosynthesis; UDP-alpha-D-xylose from UDP-alpha-D-glucuronate: step 1/1.</text>
</comment>
<dbReference type="AlphaFoldDB" id="A3PE48"/>
<name>A3PE48_PROM0</name>
<keyword evidence="9" id="KW-0210">Decarboxylase</keyword>
<proteinExistence type="inferred from homology"/>
<dbReference type="KEGG" id="pmg:P9301_14001"/>
<evidence type="ECO:0000256" key="15">
    <source>
        <dbReference type="ARBA" id="ARBA00023239"/>
    </source>
</evidence>
<keyword evidence="7" id="KW-0963">Cytoplasm</keyword>
<keyword evidence="18" id="KW-1185">Reference proteome</keyword>
<dbReference type="PANTHER" id="PTHR43078:SF6">
    <property type="entry name" value="UDP-GLUCURONIC ACID DECARBOXYLASE 1"/>
    <property type="match status" value="1"/>
</dbReference>
<sequence>MDKQRDRNLVTGGAGFLGSHLIDALMEKGEEVICLDNYFTGRKQNIIKWINHPKFELIRHDVTEPIFLEIDKIWHLACPASPIHYQYNPIKTSKTSFLGTYNMLGLATRTKAKLLLASTSEVYGNPLIHPQKESYFGNVNNIGIRSCYDEGKRIAETLCFDYNRMHKTEISVMRIFNTFGPRMQIDDGRVVSNFINQALRGENLTVYGDGSQTRSFCYVEDLINGMIKLMESEVKGPINIGAQNELRIDKLAEIIIKKINRELKINFNPIPQDDPIMRRPSIEKAKKELGWSPTVDFEEGLEKTINYFIELNKLSI</sequence>